<keyword evidence="2" id="KW-1185">Reference proteome</keyword>
<proteinExistence type="predicted"/>
<dbReference type="Proteomes" id="UP000183994">
    <property type="component" value="Unassembled WGS sequence"/>
</dbReference>
<dbReference type="STRING" id="1121393.SAMN02745216_03533"/>
<dbReference type="InterPro" id="IPR019271">
    <property type="entry name" value="DUF2284_metal-binding"/>
</dbReference>
<dbReference type="Pfam" id="PF10050">
    <property type="entry name" value="DUF2284"/>
    <property type="match status" value="1"/>
</dbReference>
<organism evidence="1 2">
    <name type="scientific">Desulfatibacillum alkenivorans DSM 16219</name>
    <dbReference type="NCBI Taxonomy" id="1121393"/>
    <lineage>
        <taxon>Bacteria</taxon>
        <taxon>Pseudomonadati</taxon>
        <taxon>Thermodesulfobacteriota</taxon>
        <taxon>Desulfobacteria</taxon>
        <taxon>Desulfobacterales</taxon>
        <taxon>Desulfatibacillaceae</taxon>
        <taxon>Desulfatibacillum</taxon>
    </lineage>
</organism>
<dbReference type="RefSeq" id="WP_073477578.1">
    <property type="nucleotide sequence ID" value="NZ_FQZU01000025.1"/>
</dbReference>
<dbReference type="EMBL" id="FQZU01000025">
    <property type="protein sequence ID" value="SHK48282.1"/>
    <property type="molecule type" value="Genomic_DNA"/>
</dbReference>
<protein>
    <submittedName>
        <fullName evidence="1">Predicted metal-binding protein</fullName>
    </submittedName>
</protein>
<dbReference type="OrthoDB" id="5420534at2"/>
<evidence type="ECO:0000313" key="2">
    <source>
        <dbReference type="Proteomes" id="UP000183994"/>
    </source>
</evidence>
<dbReference type="AlphaFoldDB" id="A0A1M6SU71"/>
<gene>
    <name evidence="1" type="ORF">SAMN02745216_03533</name>
</gene>
<evidence type="ECO:0000313" key="1">
    <source>
        <dbReference type="EMBL" id="SHK48282.1"/>
    </source>
</evidence>
<name>A0A1M6SU71_9BACT</name>
<sequence length="211" mass="23284">MPPNTDPHHYSMAPKHKDPALIAQDMEELLKLALDRGAREARLTSGGAVVFDESLARVDKALEDPDNLTEHWPVRMPLDSLWDSLRSFRYGVFFCCLAPLGMPDQGQGWIEDVYYRQACLQAASIITALESDAFNRGYHMASGFGAGNCRSVLCHKESRCQALVRAKGCIHPYKARPTLAAVGIDAKAMARNLDVPLVPDRVNLYGLVMVG</sequence>
<accession>A0A1M6SU71</accession>
<reference evidence="2" key="1">
    <citation type="submission" date="2016-11" db="EMBL/GenBank/DDBJ databases">
        <authorList>
            <person name="Varghese N."/>
            <person name="Submissions S."/>
        </authorList>
    </citation>
    <scope>NUCLEOTIDE SEQUENCE [LARGE SCALE GENOMIC DNA]</scope>
    <source>
        <strain evidence="2">DSM 16219</strain>
    </source>
</reference>